<dbReference type="AlphaFoldDB" id="A0A0C5G9E3"/>
<keyword evidence="3" id="KW-1185">Reference proteome</keyword>
<feature type="compositionally biased region" description="Polar residues" evidence="1">
    <location>
        <begin position="30"/>
        <end position="41"/>
    </location>
</feature>
<reference evidence="2 3" key="1">
    <citation type="submission" date="2015-02" db="EMBL/GenBank/DDBJ databases">
        <title>Genome sequence of thermotolerant Streptomyces cyaneogriseus subsp. Noncyanogenus NMWT1, the producer of nematocidal antibiotics nemadectin.</title>
        <authorList>
            <person name="Wang H."/>
            <person name="Li C."/>
            <person name="Xiang W."/>
            <person name="Wang X."/>
        </authorList>
    </citation>
    <scope>NUCLEOTIDE SEQUENCE [LARGE SCALE GENOMIC DNA]</scope>
    <source>
        <strain evidence="2 3">NMWT 1</strain>
    </source>
</reference>
<protein>
    <submittedName>
        <fullName evidence="2">Uncharacterized protein</fullName>
    </submittedName>
</protein>
<gene>
    <name evidence="2" type="ORF">TU94_03535</name>
</gene>
<dbReference type="EMBL" id="CP010849">
    <property type="protein sequence ID" value="AJP00701.1"/>
    <property type="molecule type" value="Genomic_DNA"/>
</dbReference>
<evidence type="ECO:0000256" key="1">
    <source>
        <dbReference type="SAM" id="MobiDB-lite"/>
    </source>
</evidence>
<evidence type="ECO:0000313" key="3">
    <source>
        <dbReference type="Proteomes" id="UP000032234"/>
    </source>
</evidence>
<name>A0A0C5G9E3_9ACTN</name>
<evidence type="ECO:0000313" key="2">
    <source>
        <dbReference type="EMBL" id="AJP00701.1"/>
    </source>
</evidence>
<dbReference type="KEGG" id="scw:TU94_03535"/>
<feature type="region of interest" description="Disordered" evidence="1">
    <location>
        <begin position="22"/>
        <end position="63"/>
    </location>
</feature>
<accession>A0A0C5G9E3</accession>
<feature type="compositionally biased region" description="Basic and acidic residues" evidence="1">
    <location>
        <begin position="52"/>
        <end position="63"/>
    </location>
</feature>
<organism evidence="2 3">
    <name type="scientific">Streptomyces cyaneogriseus subsp. noncyanogenus</name>
    <dbReference type="NCBI Taxonomy" id="477245"/>
    <lineage>
        <taxon>Bacteria</taxon>
        <taxon>Bacillati</taxon>
        <taxon>Actinomycetota</taxon>
        <taxon>Actinomycetes</taxon>
        <taxon>Kitasatosporales</taxon>
        <taxon>Streptomycetaceae</taxon>
        <taxon>Streptomyces</taxon>
    </lineage>
</organism>
<proteinExistence type="predicted"/>
<sequence length="63" mass="6379">MAGGGQVAAGAAARRARITESLARGASGASPVQATASNPWDPSSALHCSRVMRGESRRRSVSV</sequence>
<dbReference type="PATRIC" id="fig|477245.3.peg.781"/>
<dbReference type="Proteomes" id="UP000032234">
    <property type="component" value="Chromosome"/>
</dbReference>
<dbReference type="HOGENOM" id="CLU_2883830_0_0_11"/>